<feature type="signal peptide" evidence="2">
    <location>
        <begin position="1"/>
        <end position="30"/>
    </location>
</feature>
<evidence type="ECO:0000313" key="3">
    <source>
        <dbReference type="Proteomes" id="UP000515204"/>
    </source>
</evidence>
<gene>
    <name evidence="4" type="primary">LOC106749394</name>
</gene>
<dbReference type="AlphaFoldDB" id="A0A6P3Y243"/>
<dbReference type="Proteomes" id="UP000515204">
    <property type="component" value="Unplaced"/>
</dbReference>
<dbReference type="RefSeq" id="XP_014484278.1">
    <property type="nucleotide sequence ID" value="XM_014628792.1"/>
</dbReference>
<dbReference type="OrthoDB" id="7554657at2759"/>
<feature type="region of interest" description="Disordered" evidence="1">
    <location>
        <begin position="93"/>
        <end position="119"/>
    </location>
</feature>
<feature type="chain" id="PRO_5028475922" evidence="2">
    <location>
        <begin position="31"/>
        <end position="186"/>
    </location>
</feature>
<evidence type="ECO:0000256" key="1">
    <source>
        <dbReference type="SAM" id="MobiDB-lite"/>
    </source>
</evidence>
<keyword evidence="3" id="KW-1185">Reference proteome</keyword>
<feature type="region of interest" description="Disordered" evidence="1">
    <location>
        <begin position="136"/>
        <end position="186"/>
    </location>
</feature>
<evidence type="ECO:0000313" key="4">
    <source>
        <dbReference type="RefSeq" id="XP_014484278.1"/>
    </source>
</evidence>
<keyword evidence="2" id="KW-0732">Signal</keyword>
<dbReference type="KEGG" id="dqu:106749394"/>
<dbReference type="GeneID" id="106749394"/>
<proteinExistence type="predicted"/>
<accession>A0A6P3Y243</accession>
<protein>
    <submittedName>
        <fullName evidence="4">Uncharacterized protein LOC106749394 isoform X1</fullName>
    </submittedName>
</protein>
<reference evidence="4" key="1">
    <citation type="submission" date="2025-08" db="UniProtKB">
        <authorList>
            <consortium name="RefSeq"/>
        </authorList>
    </citation>
    <scope>IDENTIFICATION</scope>
</reference>
<name>A0A6P3Y243_DINQU</name>
<organism evidence="3 4">
    <name type="scientific">Dinoponera quadriceps</name>
    <name type="common">South American ant</name>
    <dbReference type="NCBI Taxonomy" id="609295"/>
    <lineage>
        <taxon>Eukaryota</taxon>
        <taxon>Metazoa</taxon>
        <taxon>Ecdysozoa</taxon>
        <taxon>Arthropoda</taxon>
        <taxon>Hexapoda</taxon>
        <taxon>Insecta</taxon>
        <taxon>Pterygota</taxon>
        <taxon>Neoptera</taxon>
        <taxon>Endopterygota</taxon>
        <taxon>Hymenoptera</taxon>
        <taxon>Apocrita</taxon>
        <taxon>Aculeata</taxon>
        <taxon>Formicoidea</taxon>
        <taxon>Formicidae</taxon>
        <taxon>Ponerinae</taxon>
        <taxon>Ponerini</taxon>
        <taxon>Dinoponera</taxon>
    </lineage>
</organism>
<evidence type="ECO:0000256" key="2">
    <source>
        <dbReference type="SAM" id="SignalP"/>
    </source>
</evidence>
<sequence>MPVCRAILNRVKMRILLVTVAILVVVEVSGTYQNWENFFNNPGLRNGRGNNRGPPWAYPLQQDYLQNIALGSDVEWVCRNAKTNDMMIITADSTRTTSQNPGRGPWRWQNVPPGHRRHEQEGNYWTQPLIIVQQGVKDGNNEGGNPSQTPSPNTSPETNNDNQQQTTPKSHGGEGLIDIRFGQNAS</sequence>
<feature type="compositionally biased region" description="Low complexity" evidence="1">
    <location>
        <begin position="145"/>
        <end position="160"/>
    </location>
</feature>